<dbReference type="Proteomes" id="UP000320146">
    <property type="component" value="Unassembled WGS sequence"/>
</dbReference>
<feature type="active site" description="Nucleophile" evidence="2">
    <location>
        <position position="12"/>
    </location>
</feature>
<dbReference type="PANTHER" id="PTHR42943:SF2">
    <property type="entry name" value="GLUTATHIONE S-TRANSFERASE KAPPA 1"/>
    <property type="match status" value="1"/>
</dbReference>
<proteinExistence type="inferred from homology"/>
<dbReference type="GO" id="GO:0006749">
    <property type="term" value="P:glutathione metabolic process"/>
    <property type="evidence" value="ECO:0007669"/>
    <property type="project" value="TreeGrafter"/>
</dbReference>
<dbReference type="InterPro" id="IPR051924">
    <property type="entry name" value="GST_Kappa/NadH"/>
</dbReference>
<dbReference type="InterPro" id="IPR044087">
    <property type="entry name" value="NahD-like"/>
</dbReference>
<dbReference type="Pfam" id="PF01323">
    <property type="entry name" value="DSBA"/>
    <property type="match status" value="1"/>
</dbReference>
<dbReference type="InterPro" id="IPR001853">
    <property type="entry name" value="DSBA-like_thioredoxin_dom"/>
</dbReference>
<organism evidence="4 5">
    <name type="scientific">SAR86 cluster bacterium</name>
    <dbReference type="NCBI Taxonomy" id="2030880"/>
    <lineage>
        <taxon>Bacteria</taxon>
        <taxon>Pseudomonadati</taxon>
        <taxon>Pseudomonadota</taxon>
        <taxon>Gammaproteobacteria</taxon>
        <taxon>SAR86 cluster</taxon>
    </lineage>
</organism>
<feature type="domain" description="DSBA-like thioredoxin" evidence="3">
    <location>
        <begin position="3"/>
        <end position="192"/>
    </location>
</feature>
<dbReference type="GO" id="GO:0018845">
    <property type="term" value="F:2-hydroxychromene-2-carboxylate isomerase activity"/>
    <property type="evidence" value="ECO:0007669"/>
    <property type="project" value="UniProtKB-UniRule"/>
</dbReference>
<reference evidence="4 5" key="1">
    <citation type="submission" date="2019-02" db="EMBL/GenBank/DDBJ databases">
        <title>Prokaryotic population dynamics and viral predation in marine succession experiment using metagenomics: the confinement effect.</title>
        <authorList>
            <person name="Haro-Moreno J.M."/>
            <person name="Rodriguez-Valera F."/>
            <person name="Lopez-Perez M."/>
        </authorList>
    </citation>
    <scope>NUCLEOTIDE SEQUENCE [LARGE SCALE GENOMIC DNA]</scope>
    <source>
        <strain evidence="4">MED-G166</strain>
    </source>
</reference>
<gene>
    <name evidence="4" type="ORF">EVA99_03540</name>
</gene>
<evidence type="ECO:0000313" key="5">
    <source>
        <dbReference type="Proteomes" id="UP000320146"/>
    </source>
</evidence>
<dbReference type="Gene3D" id="3.40.30.10">
    <property type="entry name" value="Glutaredoxin"/>
    <property type="match status" value="1"/>
</dbReference>
<protein>
    <recommendedName>
        <fullName evidence="1">2-hydroxychromene-2-carboxylate isomerase</fullName>
        <ecNumber evidence="1">5.99.1.4</ecNumber>
    </recommendedName>
</protein>
<comment type="similarity">
    <text evidence="1">Belongs to the GST superfamily. NadH family.</text>
</comment>
<dbReference type="GO" id="GO:0004364">
    <property type="term" value="F:glutathione transferase activity"/>
    <property type="evidence" value="ECO:0007669"/>
    <property type="project" value="TreeGrafter"/>
</dbReference>
<dbReference type="SUPFAM" id="SSF52833">
    <property type="entry name" value="Thioredoxin-like"/>
    <property type="match status" value="1"/>
</dbReference>
<evidence type="ECO:0000313" key="4">
    <source>
        <dbReference type="EMBL" id="RZO23504.1"/>
    </source>
</evidence>
<dbReference type="EC" id="5.99.1.4" evidence="1"/>
<name>A0A520MQL4_9GAMM</name>
<comment type="caution">
    <text evidence="4">The sequence shown here is derived from an EMBL/GenBank/DDBJ whole genome shotgun (WGS) entry which is preliminary data.</text>
</comment>
<keyword evidence="1 4" id="KW-0413">Isomerase</keyword>
<dbReference type="InterPro" id="IPR014440">
    <property type="entry name" value="HCCAis_GSTk"/>
</dbReference>
<comment type="catalytic activity">
    <reaction evidence="1">
        <text>2-hydroxychromene-2-carboxylate = (3E)-4-(2-hydroxyphenyl)-2-oxobut-3-enoate</text>
        <dbReference type="Rhea" id="RHEA:27401"/>
        <dbReference type="ChEBI" id="CHEBI:59350"/>
        <dbReference type="ChEBI" id="CHEBI:59353"/>
        <dbReference type="EC" id="5.99.1.4"/>
    </reaction>
</comment>
<dbReference type="PANTHER" id="PTHR42943">
    <property type="entry name" value="GLUTATHIONE S-TRANSFERASE KAPPA"/>
    <property type="match status" value="1"/>
</dbReference>
<dbReference type="CDD" id="cd03022">
    <property type="entry name" value="DsbA_HCCA_Iso"/>
    <property type="match status" value="1"/>
</dbReference>
<dbReference type="EMBL" id="SHBL01000032">
    <property type="protein sequence ID" value="RZO23504.1"/>
    <property type="molecule type" value="Genomic_DNA"/>
</dbReference>
<evidence type="ECO:0000256" key="2">
    <source>
        <dbReference type="PIRSR" id="PIRSR006386-1"/>
    </source>
</evidence>
<dbReference type="InterPro" id="IPR036249">
    <property type="entry name" value="Thioredoxin-like_sf"/>
</dbReference>
<dbReference type="AlphaFoldDB" id="A0A520MQL4"/>
<evidence type="ECO:0000256" key="1">
    <source>
        <dbReference type="PIRNR" id="PIRNR006386"/>
    </source>
</evidence>
<evidence type="ECO:0000259" key="3">
    <source>
        <dbReference type="Pfam" id="PF01323"/>
    </source>
</evidence>
<dbReference type="GO" id="GO:1901170">
    <property type="term" value="P:naphthalene catabolic process"/>
    <property type="evidence" value="ECO:0007669"/>
    <property type="project" value="InterPro"/>
</dbReference>
<dbReference type="GO" id="GO:0004602">
    <property type="term" value="F:glutathione peroxidase activity"/>
    <property type="evidence" value="ECO:0007669"/>
    <property type="project" value="TreeGrafter"/>
</dbReference>
<sequence length="197" mass="22578">MVTIKFLFDIASPNGYLCHKVIPDYEKKYSVRFDYEICLLGGIHKLSNNQPPMISNANIPNKFNYFDVEIKRFVKLHKLTKFCFNPNFPINTLTMQRGALVAQQDGFLIDYINSIAAGMWEDKKNMGDAEVLIDHLNKSGLKGEKIIEKTSDPEVKQKLIKNTEDAVNAGAFGVPTFFLNNQIFWGKEALREMPEYF</sequence>
<accession>A0A520MQL4</accession>
<dbReference type="PIRSF" id="PIRSF006386">
    <property type="entry name" value="HCCAis_GSTk"/>
    <property type="match status" value="1"/>
</dbReference>